<protein>
    <submittedName>
        <fullName evidence="2">Transcriptional regulator</fullName>
    </submittedName>
</protein>
<organism evidence="2 3">
    <name type="scientific">Shewanella decolorationis S12</name>
    <dbReference type="NCBI Taxonomy" id="1353536"/>
    <lineage>
        <taxon>Bacteria</taxon>
        <taxon>Pseudomonadati</taxon>
        <taxon>Pseudomonadota</taxon>
        <taxon>Gammaproteobacteria</taxon>
        <taxon>Alteromonadales</taxon>
        <taxon>Shewanellaceae</taxon>
        <taxon>Shewanella</taxon>
    </lineage>
</organism>
<gene>
    <name evidence="2" type="ORF">SHD_2805</name>
</gene>
<name>A0ABN0PKX3_9GAMM</name>
<evidence type="ECO:0000313" key="2">
    <source>
        <dbReference type="EMBL" id="ESE40645.1"/>
    </source>
</evidence>
<evidence type="ECO:0000313" key="3">
    <source>
        <dbReference type="Proteomes" id="UP000017548"/>
    </source>
</evidence>
<sequence>MRFPLVSKLQEDLMIHRALKVIRQYHDLPLAQLASELEIPKQQLQKLESGEKPVDTATLEKYSLRFDIPKSSLVMFSSHINNEKRVSKKFRETAASTILDISEWVLSKNAKAQD</sequence>
<dbReference type="Proteomes" id="UP000017548">
    <property type="component" value="Unassembled WGS sequence"/>
</dbReference>
<reference evidence="2 3" key="1">
    <citation type="journal article" date="2013" name="Genome Announc.">
        <title>Draft Genome Sequence of Shewanella decolorationis S12, a Dye-Degrading Bacterium Isolated from a Wastewater Treatment Plant.</title>
        <authorList>
            <person name="Xu M."/>
            <person name="Fang Y."/>
            <person name="Liu J."/>
            <person name="Chen X."/>
            <person name="Sun G."/>
            <person name="Guo J."/>
            <person name="Hua Z."/>
            <person name="Tu Q."/>
            <person name="Wu L."/>
            <person name="Zhou J."/>
            <person name="Liu X."/>
        </authorList>
    </citation>
    <scope>NUCLEOTIDE SEQUENCE [LARGE SCALE GENOMIC DNA]</scope>
    <source>
        <strain evidence="2 3">S12</strain>
    </source>
</reference>
<dbReference type="EMBL" id="AXZL01000070">
    <property type="protein sequence ID" value="ESE40645.1"/>
    <property type="molecule type" value="Genomic_DNA"/>
</dbReference>
<keyword evidence="3" id="KW-1185">Reference proteome</keyword>
<dbReference type="CDD" id="cd00093">
    <property type="entry name" value="HTH_XRE"/>
    <property type="match status" value="1"/>
</dbReference>
<dbReference type="Pfam" id="PF01381">
    <property type="entry name" value="HTH_3"/>
    <property type="match status" value="1"/>
</dbReference>
<dbReference type="PROSITE" id="PS50943">
    <property type="entry name" value="HTH_CROC1"/>
    <property type="match status" value="1"/>
</dbReference>
<accession>A0ABN0PKX3</accession>
<evidence type="ECO:0000259" key="1">
    <source>
        <dbReference type="PROSITE" id="PS50943"/>
    </source>
</evidence>
<dbReference type="InterPro" id="IPR010982">
    <property type="entry name" value="Lambda_DNA-bd_dom_sf"/>
</dbReference>
<proteinExistence type="predicted"/>
<feature type="domain" description="HTH cro/C1-type" evidence="1">
    <location>
        <begin position="19"/>
        <end position="73"/>
    </location>
</feature>
<comment type="caution">
    <text evidence="2">The sequence shown here is derived from an EMBL/GenBank/DDBJ whole genome shotgun (WGS) entry which is preliminary data.</text>
</comment>
<dbReference type="InterPro" id="IPR001387">
    <property type="entry name" value="Cro/C1-type_HTH"/>
</dbReference>
<dbReference type="SMART" id="SM00530">
    <property type="entry name" value="HTH_XRE"/>
    <property type="match status" value="1"/>
</dbReference>
<dbReference type="SUPFAM" id="SSF47413">
    <property type="entry name" value="lambda repressor-like DNA-binding domains"/>
    <property type="match status" value="1"/>
</dbReference>
<dbReference type="Gene3D" id="1.10.260.40">
    <property type="entry name" value="lambda repressor-like DNA-binding domains"/>
    <property type="match status" value="1"/>
</dbReference>